<sequence length="175" mass="18863">MAAVVPAAPAAAYPIDCAILLCLAGGFPASVECSAAKAELLRRITPWPIEPPLQLWRCPMGGGGVSLPSGGGSDSLAPEVAKYRDAIELWSLSKHVTSGSGGRDLYVNVGRYGYAPSGDFVQFRTSEDDVPDWLDEEVRRQTGSTLMNHYGPGFRSIVLRMQDYTGAYSTEWVSY</sequence>
<protein>
    <submittedName>
        <fullName evidence="1">Uncharacterized protein</fullName>
    </submittedName>
</protein>
<reference evidence="1" key="1">
    <citation type="submission" date="2022-12" db="EMBL/GenBank/DDBJ databases">
        <title>Paracoccus sp. EF6 isolated from a lake water.</title>
        <authorList>
            <person name="Liu H."/>
        </authorList>
    </citation>
    <scope>NUCLEOTIDE SEQUENCE</scope>
    <source>
        <strain evidence="1">EF6</strain>
    </source>
</reference>
<gene>
    <name evidence="1" type="ORF">OU682_15115</name>
</gene>
<keyword evidence="2" id="KW-1185">Reference proteome</keyword>
<evidence type="ECO:0000313" key="2">
    <source>
        <dbReference type="Proteomes" id="UP001149822"/>
    </source>
</evidence>
<name>A0ABT4J7S3_9RHOB</name>
<proteinExistence type="predicted"/>
<evidence type="ECO:0000313" key="1">
    <source>
        <dbReference type="EMBL" id="MCZ0962949.1"/>
    </source>
</evidence>
<comment type="caution">
    <text evidence="1">The sequence shown here is derived from an EMBL/GenBank/DDBJ whole genome shotgun (WGS) entry which is preliminary data.</text>
</comment>
<dbReference type="Proteomes" id="UP001149822">
    <property type="component" value="Unassembled WGS sequence"/>
</dbReference>
<organism evidence="1 2">
    <name type="scientific">Paracoccus benzoatiresistens</name>
    <dbReference type="NCBI Taxonomy" id="2997341"/>
    <lineage>
        <taxon>Bacteria</taxon>
        <taxon>Pseudomonadati</taxon>
        <taxon>Pseudomonadota</taxon>
        <taxon>Alphaproteobacteria</taxon>
        <taxon>Rhodobacterales</taxon>
        <taxon>Paracoccaceae</taxon>
        <taxon>Paracoccus</taxon>
    </lineage>
</organism>
<accession>A0ABT4J7S3</accession>
<dbReference type="EMBL" id="JAPTYD010000025">
    <property type="protein sequence ID" value="MCZ0962949.1"/>
    <property type="molecule type" value="Genomic_DNA"/>
</dbReference>